<keyword evidence="15" id="KW-1185">Reference proteome</keyword>
<keyword evidence="8 12" id="KW-0406">Ion transport</keyword>
<evidence type="ECO:0000256" key="8">
    <source>
        <dbReference type="ARBA" id="ARBA00023065"/>
    </source>
</evidence>
<dbReference type="EMBL" id="BGPR01004833">
    <property type="protein sequence ID" value="GBN03831.1"/>
    <property type="molecule type" value="Genomic_DNA"/>
</dbReference>
<evidence type="ECO:0000256" key="12">
    <source>
        <dbReference type="RuleBase" id="RU000679"/>
    </source>
</evidence>
<evidence type="ECO:0000256" key="5">
    <source>
        <dbReference type="ARBA" id="ARBA00022692"/>
    </source>
</evidence>
<keyword evidence="9 13" id="KW-0472">Membrane</keyword>
<dbReference type="PANTHER" id="PTHR46954">
    <property type="entry name" value="C2H2-TYPE DOMAIN-CONTAINING PROTEIN"/>
    <property type="match status" value="1"/>
</dbReference>
<evidence type="ECO:0000256" key="4">
    <source>
        <dbReference type="ARBA" id="ARBA00022461"/>
    </source>
</evidence>
<keyword evidence="6 13" id="KW-1133">Transmembrane helix</keyword>
<evidence type="ECO:0000256" key="11">
    <source>
        <dbReference type="ARBA" id="ARBA00023303"/>
    </source>
</evidence>
<keyword evidence="11 12" id="KW-0407">Ion channel</keyword>
<dbReference type="Pfam" id="PF00858">
    <property type="entry name" value="ASC"/>
    <property type="match status" value="1"/>
</dbReference>
<feature type="transmembrane region" description="Helical" evidence="13">
    <location>
        <begin position="52"/>
        <end position="71"/>
    </location>
</feature>
<accession>A0A4Y2KN65</accession>
<keyword evidence="7" id="KW-0915">Sodium</keyword>
<evidence type="ECO:0000256" key="7">
    <source>
        <dbReference type="ARBA" id="ARBA00023053"/>
    </source>
</evidence>
<dbReference type="AlphaFoldDB" id="A0A4Y2KN65"/>
<evidence type="ECO:0000256" key="10">
    <source>
        <dbReference type="ARBA" id="ARBA00023201"/>
    </source>
</evidence>
<keyword evidence="5 12" id="KW-0812">Transmembrane</keyword>
<protein>
    <submittedName>
        <fullName evidence="14">Uncharacterized protein</fullName>
    </submittedName>
</protein>
<dbReference type="GO" id="GO:0005272">
    <property type="term" value="F:sodium channel activity"/>
    <property type="evidence" value="ECO:0007669"/>
    <property type="project" value="UniProtKB-KW"/>
</dbReference>
<comment type="similarity">
    <text evidence="2 12">Belongs to the amiloride-sensitive sodium channel (TC 1.A.6) family.</text>
</comment>
<evidence type="ECO:0000313" key="15">
    <source>
        <dbReference type="Proteomes" id="UP000499080"/>
    </source>
</evidence>
<evidence type="ECO:0000256" key="13">
    <source>
        <dbReference type="SAM" id="Phobius"/>
    </source>
</evidence>
<evidence type="ECO:0000256" key="9">
    <source>
        <dbReference type="ARBA" id="ARBA00023136"/>
    </source>
</evidence>
<comment type="caution">
    <text evidence="14">The sequence shown here is derived from an EMBL/GenBank/DDBJ whole genome shotgun (WGS) entry which is preliminary data.</text>
</comment>
<keyword evidence="10 12" id="KW-0739">Sodium transport</keyword>
<organism evidence="14 15">
    <name type="scientific">Araneus ventricosus</name>
    <name type="common">Orbweaver spider</name>
    <name type="synonym">Epeira ventricosa</name>
    <dbReference type="NCBI Taxonomy" id="182803"/>
    <lineage>
        <taxon>Eukaryota</taxon>
        <taxon>Metazoa</taxon>
        <taxon>Ecdysozoa</taxon>
        <taxon>Arthropoda</taxon>
        <taxon>Chelicerata</taxon>
        <taxon>Arachnida</taxon>
        <taxon>Araneae</taxon>
        <taxon>Araneomorphae</taxon>
        <taxon>Entelegynae</taxon>
        <taxon>Araneoidea</taxon>
        <taxon>Araneidae</taxon>
        <taxon>Araneus</taxon>
    </lineage>
</organism>
<sequence length="446" mass="49961">MMNGRETDLEVGGSIGISNTEETVAESSEGSIAKEEFVLEKTSRRRAVKKTVVWKTFKSIVFLICLIFLIIQSVEFFNVYYKYPTTIVTDITVAKEFKLPAITLCFRNTISFKEFCAYEPDQCEKPRNMEEFCSKHRRDCRNGTTNSKWITVLQLRIAATHFHNHILSGHSLVLNNNGTFTIVSVKPNDVRTPSQDRHVKSCTVASLLTGLNGIEDIKRKLSLRDSVGRQSLNVDQPLLLKTIADIAIIRSAADAKRRSESIRSVKTLDDLTAELKKVGFTISRTYLRLLPRNSSTIEGRRHFTTVPVKLSGAQADYHRSHIDSQFAATSKRYLETLASILGPTQVFFLSQNDKARVRLGITAANEQAPILMHMEYRVCLPDHDWVIAERHKLIPSVYAGIVIAPKMPGQSKAVGYSGPTFIAIRSGKHSSSTANAHAQDFETLTL</sequence>
<keyword evidence="4 12" id="KW-0894">Sodium channel</keyword>
<reference evidence="14 15" key="1">
    <citation type="journal article" date="2019" name="Sci. Rep.">
        <title>Orb-weaving spider Araneus ventricosus genome elucidates the spidroin gene catalogue.</title>
        <authorList>
            <person name="Kono N."/>
            <person name="Nakamura H."/>
            <person name="Ohtoshi R."/>
            <person name="Moran D.A.P."/>
            <person name="Shinohara A."/>
            <person name="Yoshida Y."/>
            <person name="Fujiwara M."/>
            <person name="Mori M."/>
            <person name="Tomita M."/>
            <person name="Arakawa K."/>
        </authorList>
    </citation>
    <scope>NUCLEOTIDE SEQUENCE [LARGE SCALE GENOMIC DNA]</scope>
</reference>
<proteinExistence type="inferred from homology"/>
<keyword evidence="3 12" id="KW-0813">Transport</keyword>
<evidence type="ECO:0000256" key="3">
    <source>
        <dbReference type="ARBA" id="ARBA00022448"/>
    </source>
</evidence>
<dbReference type="OrthoDB" id="2433005at2759"/>
<dbReference type="Proteomes" id="UP000499080">
    <property type="component" value="Unassembled WGS sequence"/>
</dbReference>
<dbReference type="GO" id="GO:0016020">
    <property type="term" value="C:membrane"/>
    <property type="evidence" value="ECO:0007669"/>
    <property type="project" value="UniProtKB-SubCell"/>
</dbReference>
<dbReference type="InterPro" id="IPR001873">
    <property type="entry name" value="ENaC"/>
</dbReference>
<evidence type="ECO:0000256" key="6">
    <source>
        <dbReference type="ARBA" id="ARBA00022989"/>
    </source>
</evidence>
<evidence type="ECO:0000313" key="14">
    <source>
        <dbReference type="EMBL" id="GBN03831.1"/>
    </source>
</evidence>
<evidence type="ECO:0000256" key="1">
    <source>
        <dbReference type="ARBA" id="ARBA00004141"/>
    </source>
</evidence>
<evidence type="ECO:0000256" key="2">
    <source>
        <dbReference type="ARBA" id="ARBA00007193"/>
    </source>
</evidence>
<name>A0A4Y2KN65_ARAVE</name>
<gene>
    <name evidence="14" type="ORF">AVEN_233030_1</name>
</gene>
<dbReference type="PANTHER" id="PTHR46954:SF1">
    <property type="entry name" value="C2H2-TYPE DOMAIN-CONTAINING PROTEIN"/>
    <property type="match status" value="1"/>
</dbReference>
<comment type="subcellular location">
    <subcellularLocation>
        <location evidence="1">Membrane</location>
        <topology evidence="1">Multi-pass membrane protein</topology>
    </subcellularLocation>
</comment>